<dbReference type="PROSITE" id="PS50082">
    <property type="entry name" value="WD_REPEATS_2"/>
    <property type="match status" value="1"/>
</dbReference>
<dbReference type="PANTHER" id="PTHR19879">
    <property type="entry name" value="TRANSCRIPTION INITIATION FACTOR TFIID"/>
    <property type="match status" value="1"/>
</dbReference>
<dbReference type="InterPro" id="IPR015943">
    <property type="entry name" value="WD40/YVTN_repeat-like_dom_sf"/>
</dbReference>
<dbReference type="EMBL" id="FONR01000010">
    <property type="protein sequence ID" value="SFF67568.1"/>
    <property type="molecule type" value="Genomic_DNA"/>
</dbReference>
<dbReference type="OrthoDB" id="134501at2"/>
<dbReference type="PANTHER" id="PTHR19879:SF9">
    <property type="entry name" value="TRANSCRIPTION INITIATION FACTOR TFIID SUBUNIT 5"/>
    <property type="match status" value="1"/>
</dbReference>
<dbReference type="InterPro" id="IPR001387">
    <property type="entry name" value="Cro/C1-type_HTH"/>
</dbReference>
<proteinExistence type="predicted"/>
<keyword evidence="1" id="KW-0853">WD repeat</keyword>
<evidence type="ECO:0000256" key="2">
    <source>
        <dbReference type="SAM" id="MobiDB-lite"/>
    </source>
</evidence>
<dbReference type="SUPFAM" id="SSF52540">
    <property type="entry name" value="P-loop containing nucleoside triphosphate hydrolases"/>
    <property type="match status" value="1"/>
</dbReference>
<organism evidence="4 5">
    <name type="scientific">Streptomyces mirabilis</name>
    <dbReference type="NCBI Taxonomy" id="68239"/>
    <lineage>
        <taxon>Bacteria</taxon>
        <taxon>Bacillati</taxon>
        <taxon>Actinomycetota</taxon>
        <taxon>Actinomycetes</taxon>
        <taxon>Kitasatosporales</taxon>
        <taxon>Streptomycetaceae</taxon>
        <taxon>Streptomyces</taxon>
    </lineage>
</organism>
<dbReference type="RefSeq" id="WP_075029797.1">
    <property type="nucleotide sequence ID" value="NZ_FONR01000010.1"/>
</dbReference>
<feature type="compositionally biased region" description="Low complexity" evidence="2">
    <location>
        <begin position="193"/>
        <end position="207"/>
    </location>
</feature>
<feature type="repeat" description="WD" evidence="1">
    <location>
        <begin position="1101"/>
        <end position="1133"/>
    </location>
</feature>
<dbReference type="InterPro" id="IPR001680">
    <property type="entry name" value="WD40_rpt"/>
</dbReference>
<evidence type="ECO:0000313" key="5">
    <source>
        <dbReference type="Proteomes" id="UP000181942"/>
    </source>
</evidence>
<dbReference type="Pfam" id="PF00400">
    <property type="entry name" value="WD40"/>
    <property type="match status" value="1"/>
</dbReference>
<dbReference type="AlphaFoldDB" id="A0A1I2KMI2"/>
<dbReference type="InterPro" id="IPR011047">
    <property type="entry name" value="Quinoprotein_ADH-like_sf"/>
</dbReference>
<name>A0A1I2KMI2_9ACTN</name>
<dbReference type="Proteomes" id="UP000181942">
    <property type="component" value="Unassembled WGS sequence"/>
</dbReference>
<feature type="domain" description="HTH cro/C1-type" evidence="3">
    <location>
        <begin position="21"/>
        <end position="77"/>
    </location>
</feature>
<dbReference type="SUPFAM" id="SSF50998">
    <property type="entry name" value="Quinoprotein alcohol dehydrogenase-like"/>
    <property type="match status" value="1"/>
</dbReference>
<evidence type="ECO:0000259" key="3">
    <source>
        <dbReference type="SMART" id="SM00530"/>
    </source>
</evidence>
<dbReference type="Pfam" id="PF20703">
    <property type="entry name" value="nSTAND1"/>
    <property type="match status" value="1"/>
</dbReference>
<feature type="region of interest" description="Disordered" evidence="2">
    <location>
        <begin position="162"/>
        <end position="207"/>
    </location>
</feature>
<dbReference type="SMART" id="SM00530">
    <property type="entry name" value="HTH_XRE"/>
    <property type="match status" value="1"/>
</dbReference>
<dbReference type="InterPro" id="IPR049052">
    <property type="entry name" value="nSTAND1"/>
</dbReference>
<dbReference type="SMART" id="SM00320">
    <property type="entry name" value="WD40"/>
    <property type="match status" value="3"/>
</dbReference>
<reference evidence="4 5" key="1">
    <citation type="submission" date="2016-10" db="EMBL/GenBank/DDBJ databases">
        <authorList>
            <person name="de Groot N.N."/>
        </authorList>
    </citation>
    <scope>NUCLEOTIDE SEQUENCE [LARGE SCALE GENOMIC DNA]</scope>
    <source>
        <strain evidence="4 5">OK461</strain>
    </source>
</reference>
<gene>
    <name evidence="4" type="ORF">SAMN02787118_110242</name>
</gene>
<evidence type="ECO:0000313" key="4">
    <source>
        <dbReference type="EMBL" id="SFF67568.1"/>
    </source>
</evidence>
<evidence type="ECO:0000256" key="1">
    <source>
        <dbReference type="PROSITE-ProRule" id="PRU00221"/>
    </source>
</evidence>
<accession>A0A1I2KMI2</accession>
<dbReference type="InterPro" id="IPR027417">
    <property type="entry name" value="P-loop_NTPase"/>
</dbReference>
<protein>
    <submittedName>
        <fullName evidence="4">WD40 repeat</fullName>
    </submittedName>
</protein>
<dbReference type="Gene3D" id="2.130.10.10">
    <property type="entry name" value="YVTN repeat-like/Quinoprotein amine dehydrogenase"/>
    <property type="match status" value="3"/>
</dbReference>
<sequence length="1203" mass="129002">MGRREKPLDPAQGAVARFAFELRGLRDEAGAPTYRAMARRAGYSGPTLSAAAAGEKLPTLPVLLAYVSACGGDTSVWERRWRAALADEAGTPAPDDAEGPYPGLARFEPADRDRFHGRDDLIAELLRLVGRRRVSAVVGASGSGKSSLLRAGLIPALRTSAGTREAEPAAAVRTRASLPGQRSHPVAEFGTTASEPAPSAVPSPLSATHPPAPAAIRILTPGAHPARTHGALFLPYDAPGDTLLVIDQFEELFALCADPGERALFIQRLLTALDPDSGLRVIIGVRADFYGRCAEHGPLAEALRDSTLLVGPMTPQRLREAVVRPAVARRVVVERALTARIVADVADEPGGLPLMAHALREIWRRRSARTLSLAAYEAIGGVQGAVAHTAEEVYARCTPVEAAAVRALLLRLVNPGDGAEDTRRPVLRDELGDAATTARVLEQLVRARLLTVDGDTVDLAHEALISAWPRLRGWVDEDRERLRLHRRLTEAARTWQQLDRDAGALYRGVRLTAAREEFGPEPGELSRLERDFLAASVTAYESGRRAAARAARRLRSLTVSLAVLLCLAVVAGATAWRQSGASARQRDEAQARRVAAFADTLRPTDPRAAMRLALAAWRTADLPETREAVRTAAAQSDQAAFTEPAQLGAPDAPHWLSADGGVLTTVVRDRAVQWDVRRQRRLREVALPGLSEGIIDVSADARWIAYRGRGGATVRNLTNGESHRVAPGSWTDTGGAFGPSGRTFVVRREGRGAGDERATVEVWDVRRARVLFRNPGGDRDGPLPVLSPNDRFLAWCTHDGERLRVWDVVERRRVATEPPARTQRLLCRSDEPVFTPDNRALAAGTTDGVVTWDFHADRGRPLLPMPGEGVNSVEFDPTGAYVLTWGSAGLALWRTDSPAPADGGPRRPLITFPVETPAVTDIRFDPREDVLRYREGSQAGVVRTLSLHGLISPAWRNKARTDAAFDADGKPAEPAMRPAVRAVGADGTVHTAVSTRDGILVTRQGAHPVSHVVGRRSEGPAAIDPAGRTVVTAEGVLIDVATGGRRQGLQGEDLLPTAVFSPDGRYLAAADTQGRLTLWDAGGQHRIAVLAAADSAVERPALAFSADGSLLAASRADGSVRVWETASPRLEGATLPTGDGPVLAIGFTHDARELRIATAHLPLRSAQLTPDRAAGEVCARAGGGATRAEWRRYLPDVPYRQTC</sequence>